<evidence type="ECO:0000256" key="1">
    <source>
        <dbReference type="ARBA" id="ARBA00002623"/>
    </source>
</evidence>
<protein>
    <recommendedName>
        <fullName evidence="3 7">Adenylate dimethylallyltransferase</fullName>
        <ecNumber evidence="2 7">2.5.1.27</ecNumber>
    </recommendedName>
    <alternativeName>
        <fullName evidence="7">Isopentenyl transferase</fullName>
    </alternativeName>
</protein>
<comment type="catalytic activity">
    <reaction evidence="6 7">
        <text>dimethylallyl diphosphate + AMP = N(6)-(dimethylallyl)adenosine 5'-phosphate + diphosphate</text>
        <dbReference type="Rhea" id="RHEA:15285"/>
        <dbReference type="ChEBI" id="CHEBI:33019"/>
        <dbReference type="ChEBI" id="CHEBI:57526"/>
        <dbReference type="ChEBI" id="CHEBI:57623"/>
        <dbReference type="ChEBI" id="CHEBI:456215"/>
        <dbReference type="EC" id="2.5.1.27"/>
    </reaction>
</comment>
<reference evidence="10 11" key="1">
    <citation type="submission" date="2019-11" db="EMBL/GenBank/DDBJ databases">
        <title>Whole-genome sequencing of Allorhizobium vitis.</title>
        <authorList>
            <person name="Gan H.M."/>
            <person name="Savka M.A."/>
        </authorList>
    </citation>
    <scope>NUCLEOTIDE SEQUENCE [LARGE SCALE GENOMIC DNA]</scope>
    <source>
        <strain evidence="9 11">RF2/1</strain>
        <strain evidence="8 10">T1/7</strain>
    </source>
</reference>
<keyword evidence="4 7" id="KW-0808">Transferase</keyword>
<dbReference type="SUPFAM" id="SSF52540">
    <property type="entry name" value="P-loop containing nucleoside triphosphate hydrolases"/>
    <property type="match status" value="1"/>
</dbReference>
<dbReference type="GO" id="GO:0009824">
    <property type="term" value="F:AMP dimethylallyltransferase activity"/>
    <property type="evidence" value="ECO:0007669"/>
    <property type="project" value="UniProtKB-UniRule"/>
</dbReference>
<proteinExistence type="predicted"/>
<organism evidence="9 11">
    <name type="scientific">Agrobacterium vitis</name>
    <name type="common">Rhizobium vitis</name>
    <dbReference type="NCBI Taxonomy" id="373"/>
    <lineage>
        <taxon>Bacteria</taxon>
        <taxon>Pseudomonadati</taxon>
        <taxon>Pseudomonadota</taxon>
        <taxon>Alphaproteobacteria</taxon>
        <taxon>Hyphomicrobiales</taxon>
        <taxon>Rhizobiaceae</taxon>
        <taxon>Rhizobium/Agrobacterium group</taxon>
        <taxon>Agrobacterium</taxon>
    </lineage>
</organism>
<accession>A0ABD6HF07</accession>
<dbReference type="SMR" id="A0ABD6HF07"/>
<name>A0ABD6HF07_AGRVI</name>
<evidence type="ECO:0000256" key="7">
    <source>
        <dbReference type="PIRNR" id="PIRNR000507"/>
    </source>
</evidence>
<dbReference type="RefSeq" id="WP_012649069.1">
    <property type="nucleotide sequence ID" value="NZ_AP023283.1"/>
</dbReference>
<evidence type="ECO:0000313" key="9">
    <source>
        <dbReference type="EMBL" id="MUP13429.1"/>
    </source>
</evidence>
<dbReference type="PIRSF" id="PIRSF000507">
    <property type="entry name" value="IPT"/>
    <property type="match status" value="1"/>
</dbReference>
<dbReference type="EMBL" id="MBFE02000074">
    <property type="protein sequence ID" value="MUO45756.1"/>
    <property type="molecule type" value="Genomic_DNA"/>
</dbReference>
<dbReference type="GO" id="GO:0009691">
    <property type="term" value="P:cytokinin biosynthetic process"/>
    <property type="evidence" value="ECO:0007669"/>
    <property type="project" value="UniProtKB-UniRule"/>
</dbReference>
<comment type="caution">
    <text evidence="9">The sequence shown here is derived from an EMBL/GenBank/DDBJ whole genome shotgun (WGS) entry which is preliminary data.</text>
</comment>
<evidence type="ECO:0000313" key="10">
    <source>
        <dbReference type="Proteomes" id="UP000179454"/>
    </source>
</evidence>
<gene>
    <name evidence="9" type="ORF">BBK91_026865</name>
    <name evidence="8" type="ORF">BBL17_029045</name>
</gene>
<dbReference type="AlphaFoldDB" id="A0ABD6HF07"/>
<dbReference type="EC" id="2.5.1.27" evidence="2 7"/>
<dbReference type="Gene3D" id="1.10.287.890">
    <property type="entry name" value="Crystal structure of tRNA isopentenylpyrophosphate transferase (bh2366) domain"/>
    <property type="match status" value="1"/>
</dbReference>
<dbReference type="InterPro" id="IPR002648">
    <property type="entry name" value="Tzs"/>
</dbReference>
<keyword evidence="10" id="KW-1185">Reference proteome</keyword>
<comment type="function">
    <text evidence="1">Transfers dimethylallyl groups to AMP as part of the biosynthesis of cytokinin phytohormones.</text>
</comment>
<evidence type="ECO:0000256" key="5">
    <source>
        <dbReference type="ARBA" id="ARBA00022712"/>
    </source>
</evidence>
<evidence type="ECO:0000313" key="11">
    <source>
        <dbReference type="Proteomes" id="UP000179536"/>
    </source>
</evidence>
<dbReference type="Pfam" id="PF01745">
    <property type="entry name" value="IPT"/>
    <property type="match status" value="1"/>
</dbReference>
<evidence type="ECO:0000256" key="3">
    <source>
        <dbReference type="ARBA" id="ARBA00016587"/>
    </source>
</evidence>
<evidence type="ECO:0000256" key="6">
    <source>
        <dbReference type="ARBA" id="ARBA00047975"/>
    </source>
</evidence>
<evidence type="ECO:0000313" key="8">
    <source>
        <dbReference type="EMBL" id="MUO45756.1"/>
    </source>
</evidence>
<evidence type="ECO:0000256" key="4">
    <source>
        <dbReference type="ARBA" id="ARBA00022679"/>
    </source>
</evidence>
<dbReference type="InterPro" id="IPR027417">
    <property type="entry name" value="P-loop_NTPase"/>
</dbReference>
<dbReference type="Proteomes" id="UP000179454">
    <property type="component" value="Unassembled WGS sequence"/>
</dbReference>
<dbReference type="EMBL" id="MBFA02000048">
    <property type="protein sequence ID" value="MUP13429.1"/>
    <property type="molecule type" value="Genomic_DNA"/>
</dbReference>
<dbReference type="Gene3D" id="3.40.50.300">
    <property type="entry name" value="P-loop containing nucleotide triphosphate hydrolases"/>
    <property type="match status" value="1"/>
</dbReference>
<dbReference type="Proteomes" id="UP000179536">
    <property type="component" value="Unassembled WGS sequence"/>
</dbReference>
<sequence length="236" mass="25841">MEAHLIFGPTSTGKTSVAIALAKRTGFPVIVLDRIQCYSQLSVGGGRPSAAEFQGTRRIYLIEGSLDEGVISAERAHECLVAAVEAHKPEGGVILEGGSISLFKRMAQSSYWNCGFTWHVTRLHLGGEEIFLAAAKKRINQMMQPDEQGNSFLGELVSVWKTTALRATLEGICGYRYAIEFAGKQGLEMDALTSLNRRQLEQLVHGMAHEYLCYARQQEQELPLPSLAGGEGPPFQ</sequence>
<evidence type="ECO:0000256" key="2">
    <source>
        <dbReference type="ARBA" id="ARBA00012383"/>
    </source>
</evidence>
<keyword evidence="5 7" id="KW-0203">Cytokinin biosynthesis</keyword>